<keyword evidence="8" id="KW-0626">Porin</keyword>
<dbReference type="InterPro" id="IPR050298">
    <property type="entry name" value="Gram-neg_bact_OMP"/>
</dbReference>
<evidence type="ECO:0000313" key="14">
    <source>
        <dbReference type="Proteomes" id="UP000003973"/>
    </source>
</evidence>
<keyword evidence="10" id="KW-0998">Cell outer membrane</keyword>
<dbReference type="RefSeq" id="WP_005876943.1">
    <property type="nucleotide sequence ID" value="NZ_CABMNL010000001.1"/>
</dbReference>
<name>C3X3F3_9BURK</name>
<dbReference type="HOGENOM" id="CLU_038238_1_1_4"/>
<comment type="subcellular location">
    <subcellularLocation>
        <location evidence="1">Cell outer membrane</location>
        <topology evidence="1">Multi-pass membrane protein</topology>
    </subcellularLocation>
</comment>
<dbReference type="InterPro" id="IPR033900">
    <property type="entry name" value="Gram_neg_porin_domain"/>
</dbReference>
<evidence type="ECO:0000256" key="4">
    <source>
        <dbReference type="ARBA" id="ARBA00022452"/>
    </source>
</evidence>
<sequence length="354" mass="39204">MKKTLVAASLFGFFSALASAQTSVNIYGIVDTGLIKESGSDLRMGDYMASRIGFKGNEDLGNGLKATFEMEQRFRLATGKLTGNYSWDEGIRQKLGEEEKMQWTASSNVGLAGHWGSVRLGRVMSMVAETFTMIDPFDQNGIASSYSVNSFLHSHFLSNTVRYESPTFSGLELGLTYTLGDDKHGDTPKDEFVKRNGNDGFAINPRYHNGPLLLLANFERAPDSGNSCRWDVGGTYQLGKLKLFLGYERSLFKLDEMTDKTGNQKEWLAGLQYRMGPHMILASFDRGDVDAGKYNGHANKYAVGYNYDFSKRTFLYSSLIYVDSSNDNVGSVYNSNGAAQDSMTGIQIGLNHKF</sequence>
<evidence type="ECO:0000259" key="12">
    <source>
        <dbReference type="Pfam" id="PF13609"/>
    </source>
</evidence>
<keyword evidence="4" id="KW-1134">Transmembrane beta strand</keyword>
<dbReference type="Proteomes" id="UP000003973">
    <property type="component" value="Unassembled WGS sequence"/>
</dbReference>
<dbReference type="GO" id="GO:0006811">
    <property type="term" value="P:monoatomic ion transport"/>
    <property type="evidence" value="ECO:0007669"/>
    <property type="project" value="UniProtKB-KW"/>
</dbReference>
<dbReference type="eggNOG" id="COG3203">
    <property type="taxonomic scope" value="Bacteria"/>
</dbReference>
<feature type="chain" id="PRO_5002932885" description="Porin domain-containing protein" evidence="11">
    <location>
        <begin position="19"/>
        <end position="354"/>
    </location>
</feature>
<dbReference type="Gene3D" id="2.40.160.10">
    <property type="entry name" value="Porin"/>
    <property type="match status" value="1"/>
</dbReference>
<evidence type="ECO:0000313" key="13">
    <source>
        <dbReference type="EMBL" id="EEO27739.1"/>
    </source>
</evidence>
<evidence type="ECO:0000256" key="5">
    <source>
        <dbReference type="ARBA" id="ARBA00022692"/>
    </source>
</evidence>
<feature type="signal peptide" evidence="11">
    <location>
        <begin position="1"/>
        <end position="18"/>
    </location>
</feature>
<dbReference type="SUPFAM" id="SSF56935">
    <property type="entry name" value="Porins"/>
    <property type="match status" value="1"/>
</dbReference>
<dbReference type="EMBL" id="ACDP02000021">
    <property type="protein sequence ID" value="EEO27739.1"/>
    <property type="molecule type" value="Genomic_DNA"/>
</dbReference>
<keyword evidence="9" id="KW-0472">Membrane</keyword>
<keyword evidence="14" id="KW-1185">Reference proteome</keyword>
<reference evidence="13" key="1">
    <citation type="submission" date="2011-10" db="EMBL/GenBank/DDBJ databases">
        <title>The Genome Sequence of Oxalobacter formigenes HOxBLS.</title>
        <authorList>
            <consortium name="The Broad Institute Genome Sequencing Platform"/>
            <person name="Earl A."/>
            <person name="Ward D."/>
            <person name="Feldgarden M."/>
            <person name="Gevers D."/>
            <person name="Allison M.J."/>
            <person name="Humphrey S."/>
            <person name="Young S.K."/>
            <person name="Zeng Q."/>
            <person name="Gargeya S."/>
            <person name="Fitzgerald M."/>
            <person name="Haas B."/>
            <person name="Abouelleil A."/>
            <person name="Alvarado L."/>
            <person name="Arachchi H.M."/>
            <person name="Berlin A."/>
            <person name="Brown A."/>
            <person name="Chapman S.B."/>
            <person name="Chen Z."/>
            <person name="Dunbar C."/>
            <person name="Freedman E."/>
            <person name="Gearin G."/>
            <person name="Goldberg J."/>
            <person name="Griggs A."/>
            <person name="Gujja S."/>
            <person name="Heiman D."/>
            <person name="Howarth C."/>
            <person name="Larson L."/>
            <person name="Lui A."/>
            <person name="MacDonald P.J.P."/>
            <person name="Montmayeur A."/>
            <person name="Murphy C."/>
            <person name="Neiman D."/>
            <person name="Pearson M."/>
            <person name="Priest M."/>
            <person name="Roberts A."/>
            <person name="Saif S."/>
            <person name="Shea T."/>
            <person name="Shenoy N."/>
            <person name="Sisk P."/>
            <person name="Stolte C."/>
            <person name="Sykes S."/>
            <person name="Wortman J."/>
            <person name="Nusbaum C."/>
            <person name="Birren B."/>
        </authorList>
    </citation>
    <scope>NUCLEOTIDE SEQUENCE [LARGE SCALE GENOMIC DNA]</scope>
    <source>
        <strain evidence="13">HOxBLS</strain>
    </source>
</reference>
<dbReference type="GO" id="GO:0015288">
    <property type="term" value="F:porin activity"/>
    <property type="evidence" value="ECO:0007669"/>
    <property type="project" value="UniProtKB-KW"/>
</dbReference>
<dbReference type="GO" id="GO:0009279">
    <property type="term" value="C:cell outer membrane"/>
    <property type="evidence" value="ECO:0007669"/>
    <property type="project" value="UniProtKB-SubCell"/>
</dbReference>
<protein>
    <recommendedName>
        <fullName evidence="12">Porin domain-containing protein</fullName>
    </recommendedName>
</protein>
<dbReference type="InterPro" id="IPR002299">
    <property type="entry name" value="Porin_Neis"/>
</dbReference>
<evidence type="ECO:0000256" key="3">
    <source>
        <dbReference type="ARBA" id="ARBA00022448"/>
    </source>
</evidence>
<keyword evidence="3" id="KW-0813">Transport</keyword>
<dbReference type="PANTHER" id="PTHR34501:SF9">
    <property type="entry name" value="MAJOR OUTER MEMBRANE PROTEIN P.IA"/>
    <property type="match status" value="1"/>
</dbReference>
<keyword evidence="5" id="KW-0812">Transmembrane</keyword>
<dbReference type="GO" id="GO:0046930">
    <property type="term" value="C:pore complex"/>
    <property type="evidence" value="ECO:0007669"/>
    <property type="project" value="UniProtKB-KW"/>
</dbReference>
<dbReference type="Pfam" id="PF13609">
    <property type="entry name" value="Porin_4"/>
    <property type="match status" value="1"/>
</dbReference>
<evidence type="ECO:0000256" key="6">
    <source>
        <dbReference type="ARBA" id="ARBA00022729"/>
    </source>
</evidence>
<evidence type="ECO:0000256" key="7">
    <source>
        <dbReference type="ARBA" id="ARBA00023065"/>
    </source>
</evidence>
<accession>C3X3F3</accession>
<comment type="subunit">
    <text evidence="2">Homotrimer.</text>
</comment>
<evidence type="ECO:0000256" key="2">
    <source>
        <dbReference type="ARBA" id="ARBA00011233"/>
    </source>
</evidence>
<evidence type="ECO:0000256" key="1">
    <source>
        <dbReference type="ARBA" id="ARBA00004571"/>
    </source>
</evidence>
<evidence type="ECO:0000256" key="10">
    <source>
        <dbReference type="ARBA" id="ARBA00023237"/>
    </source>
</evidence>
<feature type="domain" description="Porin" evidence="12">
    <location>
        <begin position="7"/>
        <end position="326"/>
    </location>
</feature>
<keyword evidence="7" id="KW-0406">Ion transport</keyword>
<dbReference type="AlphaFoldDB" id="C3X3F3"/>
<dbReference type="InterPro" id="IPR023614">
    <property type="entry name" value="Porin_dom_sf"/>
</dbReference>
<gene>
    <name evidence="13" type="ORF">OFAG_00892</name>
</gene>
<organism evidence="13 14">
    <name type="scientific">Oxalobacter paraformigenes</name>
    <dbReference type="NCBI Taxonomy" id="556268"/>
    <lineage>
        <taxon>Bacteria</taxon>
        <taxon>Pseudomonadati</taxon>
        <taxon>Pseudomonadota</taxon>
        <taxon>Betaproteobacteria</taxon>
        <taxon>Burkholderiales</taxon>
        <taxon>Oxalobacteraceae</taxon>
        <taxon>Oxalobacter</taxon>
    </lineage>
</organism>
<evidence type="ECO:0000256" key="9">
    <source>
        <dbReference type="ARBA" id="ARBA00023136"/>
    </source>
</evidence>
<dbReference type="CDD" id="cd00342">
    <property type="entry name" value="gram_neg_porins"/>
    <property type="match status" value="1"/>
</dbReference>
<evidence type="ECO:0000256" key="11">
    <source>
        <dbReference type="SAM" id="SignalP"/>
    </source>
</evidence>
<proteinExistence type="predicted"/>
<evidence type="ECO:0000256" key="8">
    <source>
        <dbReference type="ARBA" id="ARBA00023114"/>
    </source>
</evidence>
<dbReference type="PANTHER" id="PTHR34501">
    <property type="entry name" value="PROTEIN YDDL-RELATED"/>
    <property type="match status" value="1"/>
</dbReference>
<keyword evidence="6 11" id="KW-0732">Signal</keyword>
<comment type="caution">
    <text evidence="13">The sequence shown here is derived from an EMBL/GenBank/DDBJ whole genome shotgun (WGS) entry which is preliminary data.</text>
</comment>
<dbReference type="PRINTS" id="PR00184">
    <property type="entry name" value="NEISSPPORIN"/>
</dbReference>